<name>A0A2A2H893_METBR</name>
<gene>
    <name evidence="2" type="ORF">ASJ80_08855</name>
</gene>
<evidence type="ECO:0000259" key="1">
    <source>
        <dbReference type="Pfam" id="PF09851"/>
    </source>
</evidence>
<accession>A0A2A2H893</accession>
<reference evidence="2 3" key="1">
    <citation type="journal article" date="2017" name="BMC Genomics">
        <title>Genomic analysis of methanogenic archaea reveals a shift towards energy conservation.</title>
        <authorList>
            <person name="Gilmore S.P."/>
            <person name="Henske J.K."/>
            <person name="Sexton J.A."/>
            <person name="Solomon K.V."/>
            <person name="Seppala S."/>
            <person name="Yoo J.I."/>
            <person name="Huyett L.M."/>
            <person name="Pressman A."/>
            <person name="Cogan J.Z."/>
            <person name="Kivenson V."/>
            <person name="Peng X."/>
            <person name="Tan Y."/>
            <person name="Valentine D.L."/>
            <person name="O'Malley M.A."/>
        </authorList>
    </citation>
    <scope>NUCLEOTIDE SEQUENCE [LARGE SCALE GENOMIC DNA]</scope>
    <source>
        <strain evidence="2 3">M.o.H.</strain>
    </source>
</reference>
<dbReference type="Pfam" id="PF09851">
    <property type="entry name" value="SHOCT"/>
    <property type="match status" value="1"/>
</dbReference>
<protein>
    <recommendedName>
        <fullName evidence="1">SHOCT domain-containing protein</fullName>
    </recommendedName>
</protein>
<evidence type="ECO:0000313" key="3">
    <source>
        <dbReference type="Proteomes" id="UP000217784"/>
    </source>
</evidence>
<dbReference type="Proteomes" id="UP000217784">
    <property type="component" value="Unassembled WGS sequence"/>
</dbReference>
<organism evidence="2 3">
    <name type="scientific">Methanobacterium bryantii</name>
    <dbReference type="NCBI Taxonomy" id="2161"/>
    <lineage>
        <taxon>Archaea</taxon>
        <taxon>Methanobacteriati</taxon>
        <taxon>Methanobacteriota</taxon>
        <taxon>Methanomada group</taxon>
        <taxon>Methanobacteria</taxon>
        <taxon>Methanobacteriales</taxon>
        <taxon>Methanobacteriaceae</taxon>
        <taxon>Methanobacterium</taxon>
    </lineage>
</organism>
<feature type="domain" description="SHOCT" evidence="1">
    <location>
        <begin position="259"/>
        <end position="284"/>
    </location>
</feature>
<keyword evidence="3" id="KW-1185">Reference proteome</keyword>
<dbReference type="AlphaFoldDB" id="A0A2A2H893"/>
<dbReference type="RefSeq" id="WP_069585697.1">
    <property type="nucleotide sequence ID" value="NZ_LMVM01000003.1"/>
</dbReference>
<evidence type="ECO:0000313" key="2">
    <source>
        <dbReference type="EMBL" id="PAV05608.1"/>
    </source>
</evidence>
<dbReference type="EMBL" id="LMVM01000003">
    <property type="protein sequence ID" value="PAV05608.1"/>
    <property type="molecule type" value="Genomic_DNA"/>
</dbReference>
<dbReference type="OrthoDB" id="82462at2157"/>
<proteinExistence type="predicted"/>
<dbReference type="InterPro" id="IPR018649">
    <property type="entry name" value="SHOCT"/>
</dbReference>
<sequence>MFNQNEKLLKEYVKKRLGTNFRPSKEIKEFVRANSNGRSDSSFAVVIRSKIKRGMESGRINTIEEIDQIIDNSYKEYKERIEIKRRLNEEPTFRVVHEPHKDVKTVKPVDWSGVKRASNVVAGGVLLGPVGALAGYALSDNKSPESKLVYKTYIQENCIIQVYANKLNYTNKKASWPLFFKKIVSIKLDKDHNKFEIMENSGSKLTFRGERPINKDYTKNIFDKIESNFNEYRSKNKSNDVMESKPANLNSKRNPLDLIKKLHELKEDGLITNDEFEDKKRELLSRI</sequence>
<comment type="caution">
    <text evidence="2">The sequence shown here is derived from an EMBL/GenBank/DDBJ whole genome shotgun (WGS) entry which is preliminary data.</text>
</comment>